<dbReference type="Proteomes" id="UP001152320">
    <property type="component" value="Chromosome 14"/>
</dbReference>
<dbReference type="EMBL" id="JAIZAY010000014">
    <property type="protein sequence ID" value="KAJ8029280.1"/>
    <property type="molecule type" value="Genomic_DNA"/>
</dbReference>
<protein>
    <recommendedName>
        <fullName evidence="3">FAD dependent oxidoreductase domain-containing protein</fullName>
    </recommendedName>
</protein>
<keyword evidence="2" id="KW-1185">Reference proteome</keyword>
<reference evidence="1" key="1">
    <citation type="submission" date="2021-10" db="EMBL/GenBank/DDBJ databases">
        <title>Tropical sea cucumber genome reveals ecological adaptation and Cuvierian tubules defense mechanism.</title>
        <authorList>
            <person name="Chen T."/>
        </authorList>
    </citation>
    <scope>NUCLEOTIDE SEQUENCE</scope>
    <source>
        <strain evidence="1">Nanhai2018</strain>
        <tissue evidence="1">Muscle</tissue>
    </source>
</reference>
<organism evidence="1 2">
    <name type="scientific">Holothuria leucospilota</name>
    <name type="common">Black long sea cucumber</name>
    <name type="synonym">Mertensiothuria leucospilota</name>
    <dbReference type="NCBI Taxonomy" id="206669"/>
    <lineage>
        <taxon>Eukaryota</taxon>
        <taxon>Metazoa</taxon>
        <taxon>Echinodermata</taxon>
        <taxon>Eleutherozoa</taxon>
        <taxon>Echinozoa</taxon>
        <taxon>Holothuroidea</taxon>
        <taxon>Aspidochirotacea</taxon>
        <taxon>Aspidochirotida</taxon>
        <taxon>Holothuriidae</taxon>
        <taxon>Holothuria</taxon>
    </lineage>
</organism>
<gene>
    <name evidence="1" type="ORF">HOLleu_28636</name>
</gene>
<comment type="caution">
    <text evidence="1">The sequence shown here is derived from an EMBL/GenBank/DDBJ whole genome shotgun (WGS) entry which is preliminary data.</text>
</comment>
<dbReference type="AlphaFoldDB" id="A0A9Q1H1L2"/>
<evidence type="ECO:0000313" key="2">
    <source>
        <dbReference type="Proteomes" id="UP001152320"/>
    </source>
</evidence>
<name>A0A9Q1H1L2_HOLLE</name>
<proteinExistence type="predicted"/>
<dbReference type="OrthoDB" id="424974at2759"/>
<sequence>MFPKGEDLYLHILYSDIFLFFSGKFYLKLGHHKSFKKKFSTLKEVKDWFIQGGDEEIGEYLLHLIHHFIVEYDAAVTTGTPSGYPYCGMVTPNIGVLVGGNGYGAKSSDEIGRMGAMMIKNGRWNHDLPEEKFKPRFKRNSARTSKL</sequence>
<accession>A0A9Q1H1L2</accession>
<evidence type="ECO:0008006" key="3">
    <source>
        <dbReference type="Google" id="ProtNLM"/>
    </source>
</evidence>
<evidence type="ECO:0000313" key="1">
    <source>
        <dbReference type="EMBL" id="KAJ8029280.1"/>
    </source>
</evidence>